<evidence type="ECO:0000256" key="3">
    <source>
        <dbReference type="ARBA" id="ARBA00022448"/>
    </source>
</evidence>
<feature type="transmembrane region" description="Helical" evidence="8">
    <location>
        <begin position="202"/>
        <end position="225"/>
    </location>
</feature>
<sequence>MDTLKVPNYIKSVYIALLIIIIVFFMIVAKKLLVPLFISGYIAMLLTSSCNFLERRKIPRSISAFICLLLFIGLIAGIVMFAYFQIRGFMNDVGTNMSDKVNALVISANNWCLDTFGFDLGMRNGFEMEKAVAIVQPENTSATKLVFTTIGTLSDIILLPVFIFFLLIYRDHLAIFITKVFRRQNNDGLLEKMTSIRKIVHAYLMGSGKVMLILGVVNTAVLFALGIEHAIFFGMFAGMLNIIPYLGPSLGAALPFFFALLTKDSAFYPIAIVVAFTFIQLLESAFLTPKITGGNVNLNALVTFIGLLIGGYIWGVMGMILIIPSIAILKKLFELSPDTQPYAYLFGEEDSNWFKRRERRAKSQAAKAEAEVNA</sequence>
<reference evidence="9 10" key="1">
    <citation type="submission" date="2024-04" db="EMBL/GenBank/DDBJ databases">
        <title>Flavobacterium sp. DGU11 16S ribosomal RNA gene Genome sequencing and assembly.</title>
        <authorList>
            <person name="Park S."/>
        </authorList>
    </citation>
    <scope>NUCLEOTIDE SEQUENCE [LARGE SCALE GENOMIC DNA]</scope>
    <source>
        <strain evidence="9 10">DGU11</strain>
    </source>
</reference>
<keyword evidence="3" id="KW-0813">Transport</keyword>
<evidence type="ECO:0000256" key="8">
    <source>
        <dbReference type="SAM" id="Phobius"/>
    </source>
</evidence>
<keyword evidence="10" id="KW-1185">Reference proteome</keyword>
<evidence type="ECO:0000256" key="1">
    <source>
        <dbReference type="ARBA" id="ARBA00004651"/>
    </source>
</evidence>
<feature type="transmembrane region" description="Helical" evidence="8">
    <location>
        <begin position="35"/>
        <end position="53"/>
    </location>
</feature>
<dbReference type="InterPro" id="IPR002549">
    <property type="entry name" value="AI-2E-like"/>
</dbReference>
<evidence type="ECO:0000256" key="6">
    <source>
        <dbReference type="ARBA" id="ARBA00022989"/>
    </source>
</evidence>
<feature type="transmembrane region" description="Helical" evidence="8">
    <location>
        <begin position="65"/>
        <end position="86"/>
    </location>
</feature>
<comment type="caution">
    <text evidence="9">The sequence shown here is derived from an EMBL/GenBank/DDBJ whole genome shotgun (WGS) entry which is preliminary data.</text>
</comment>
<proteinExistence type="inferred from homology"/>
<keyword evidence="6 8" id="KW-1133">Transmembrane helix</keyword>
<evidence type="ECO:0000256" key="7">
    <source>
        <dbReference type="ARBA" id="ARBA00023136"/>
    </source>
</evidence>
<organism evidence="9 10">
    <name type="scientific">Flavobacterium arundinis</name>
    <dbReference type="NCBI Taxonomy" id="3139143"/>
    <lineage>
        <taxon>Bacteria</taxon>
        <taxon>Pseudomonadati</taxon>
        <taxon>Bacteroidota</taxon>
        <taxon>Flavobacteriia</taxon>
        <taxon>Flavobacteriales</taxon>
        <taxon>Flavobacteriaceae</taxon>
        <taxon>Flavobacterium</taxon>
    </lineage>
</organism>
<feature type="transmembrane region" description="Helical" evidence="8">
    <location>
        <begin position="300"/>
        <end position="323"/>
    </location>
</feature>
<evidence type="ECO:0000313" key="10">
    <source>
        <dbReference type="Proteomes" id="UP001464555"/>
    </source>
</evidence>
<evidence type="ECO:0000256" key="5">
    <source>
        <dbReference type="ARBA" id="ARBA00022692"/>
    </source>
</evidence>
<keyword evidence="5 8" id="KW-0812">Transmembrane</keyword>
<feature type="transmembrane region" description="Helical" evidence="8">
    <location>
        <begin position="12"/>
        <end position="29"/>
    </location>
</feature>
<dbReference type="RefSeq" id="WP_341697026.1">
    <property type="nucleotide sequence ID" value="NZ_JBBYHR010000005.1"/>
</dbReference>
<feature type="transmembrane region" description="Helical" evidence="8">
    <location>
        <begin position="145"/>
        <end position="169"/>
    </location>
</feature>
<dbReference type="PANTHER" id="PTHR21716">
    <property type="entry name" value="TRANSMEMBRANE PROTEIN"/>
    <property type="match status" value="1"/>
</dbReference>
<feature type="transmembrane region" description="Helical" evidence="8">
    <location>
        <begin position="231"/>
        <end position="260"/>
    </location>
</feature>
<dbReference type="EMBL" id="JBBYHR010000005">
    <property type="protein sequence ID" value="MEL1244710.1"/>
    <property type="molecule type" value="Genomic_DNA"/>
</dbReference>
<dbReference type="Proteomes" id="UP001464555">
    <property type="component" value="Unassembled WGS sequence"/>
</dbReference>
<comment type="similarity">
    <text evidence="2">Belongs to the autoinducer-2 exporter (AI-2E) (TC 2.A.86) family.</text>
</comment>
<comment type="subcellular location">
    <subcellularLocation>
        <location evidence="1">Cell membrane</location>
        <topology evidence="1">Multi-pass membrane protein</topology>
    </subcellularLocation>
</comment>
<evidence type="ECO:0000313" key="9">
    <source>
        <dbReference type="EMBL" id="MEL1244710.1"/>
    </source>
</evidence>
<accession>A0ABU9HX17</accession>
<dbReference type="PANTHER" id="PTHR21716:SF53">
    <property type="entry name" value="PERMEASE PERM-RELATED"/>
    <property type="match status" value="1"/>
</dbReference>
<keyword evidence="7 8" id="KW-0472">Membrane</keyword>
<dbReference type="Pfam" id="PF01594">
    <property type="entry name" value="AI-2E_transport"/>
    <property type="match status" value="1"/>
</dbReference>
<feature type="transmembrane region" description="Helical" evidence="8">
    <location>
        <begin position="267"/>
        <end position="288"/>
    </location>
</feature>
<gene>
    <name evidence="9" type="ORF">AAEO56_10595</name>
</gene>
<protein>
    <submittedName>
        <fullName evidence="9">AI-2E family transporter</fullName>
    </submittedName>
</protein>
<evidence type="ECO:0000256" key="4">
    <source>
        <dbReference type="ARBA" id="ARBA00022475"/>
    </source>
</evidence>
<evidence type="ECO:0000256" key="2">
    <source>
        <dbReference type="ARBA" id="ARBA00009773"/>
    </source>
</evidence>
<name>A0ABU9HX17_9FLAO</name>
<keyword evidence="4" id="KW-1003">Cell membrane</keyword>